<feature type="region of interest" description="Disordered" evidence="2">
    <location>
        <begin position="495"/>
        <end position="705"/>
    </location>
</feature>
<comment type="caution">
    <text evidence="4">The sequence shown here is derived from an EMBL/GenBank/DDBJ whole genome shotgun (WGS) entry which is preliminary data.</text>
</comment>
<dbReference type="EMBL" id="JMKJ01000004">
    <property type="protein sequence ID" value="KGG53209.1"/>
    <property type="molecule type" value="Genomic_DNA"/>
</dbReference>
<feature type="domain" description="SDA1 N-terminal" evidence="3">
    <location>
        <begin position="73"/>
        <end position="455"/>
    </location>
</feature>
<dbReference type="GO" id="GO:0000055">
    <property type="term" value="P:ribosomal large subunit export from nucleus"/>
    <property type="evidence" value="ECO:0007669"/>
    <property type="project" value="UniProtKB-UniRule"/>
</dbReference>
<dbReference type="GO" id="GO:0015031">
    <property type="term" value="P:protein transport"/>
    <property type="evidence" value="ECO:0007669"/>
    <property type="project" value="UniProtKB-KW"/>
</dbReference>
<reference evidence="4 5" key="1">
    <citation type="submission" date="2014-04" db="EMBL/GenBank/DDBJ databases">
        <title>A new species of microsporidia sheds light on the evolution of extreme parasitism.</title>
        <authorList>
            <person name="Haag K.L."/>
            <person name="James T.Y."/>
            <person name="Larsson R."/>
            <person name="Schaer T.M."/>
            <person name="Refardt D."/>
            <person name="Pombert J.-F."/>
            <person name="Ebert D."/>
        </authorList>
    </citation>
    <scope>NUCLEOTIDE SEQUENCE [LARGE SCALE GENOMIC DNA]</scope>
    <source>
        <strain evidence="4 5">UGP3</strain>
        <tissue evidence="4">Spores</tissue>
    </source>
</reference>
<dbReference type="InterPro" id="IPR016024">
    <property type="entry name" value="ARM-type_fold"/>
</dbReference>
<comment type="subcellular location">
    <subcellularLocation>
        <location evidence="1">Nucleus</location>
        <location evidence="1">Nucleolus</location>
    </subcellularLocation>
</comment>
<feature type="compositionally biased region" description="Basic residues" evidence="2">
    <location>
        <begin position="495"/>
        <end position="505"/>
    </location>
</feature>
<dbReference type="HOGENOM" id="CLU_009161_3_1_1"/>
<feature type="compositionally biased region" description="Acidic residues" evidence="2">
    <location>
        <begin position="531"/>
        <end position="549"/>
    </location>
</feature>
<keyword evidence="1" id="KW-0690">Ribosome biogenesis</keyword>
<feature type="compositionally biased region" description="Basic and acidic residues" evidence="2">
    <location>
        <begin position="633"/>
        <end position="650"/>
    </location>
</feature>
<keyword evidence="5" id="KW-1185">Reference proteome</keyword>
<dbReference type="Proteomes" id="UP000029725">
    <property type="component" value="Unassembled WGS sequence"/>
</dbReference>
<evidence type="ECO:0000256" key="2">
    <source>
        <dbReference type="SAM" id="MobiDB-lite"/>
    </source>
</evidence>
<dbReference type="InterPro" id="IPR027312">
    <property type="entry name" value="Sda1"/>
</dbReference>
<dbReference type="InterPro" id="IPR012977">
    <property type="entry name" value="SDA1_N"/>
</dbReference>
<evidence type="ECO:0000259" key="3">
    <source>
        <dbReference type="Pfam" id="PF08158"/>
    </source>
</evidence>
<dbReference type="PANTHER" id="PTHR12730">
    <property type="entry name" value="HSDA/SDA1-RELATED"/>
    <property type="match status" value="1"/>
</dbReference>
<keyword evidence="1" id="KW-0813">Transport</keyword>
<evidence type="ECO:0000313" key="4">
    <source>
        <dbReference type="EMBL" id="KGG53209.1"/>
    </source>
</evidence>
<comment type="similarity">
    <text evidence="1">Belongs to the SDA1 family.</text>
</comment>
<organism evidence="4 5">
    <name type="scientific">Mitosporidium daphniae</name>
    <dbReference type="NCBI Taxonomy" id="1485682"/>
    <lineage>
        <taxon>Eukaryota</taxon>
        <taxon>Fungi</taxon>
        <taxon>Fungi incertae sedis</taxon>
        <taxon>Microsporidia</taxon>
        <taxon>Mitosporidium</taxon>
    </lineage>
</organism>
<dbReference type="GeneID" id="25257905"/>
<accession>A0A098VWE6</accession>
<comment type="function">
    <text evidence="1">Required for 60S pre-ribosomal subunits export to the cytoplasm.</text>
</comment>
<keyword evidence="1" id="KW-0653">Protein transport</keyword>
<sequence length="705" mass="79114">MLSTEGSCSRFSPTNYPQLQNLLRKDPSSYYEEFLQQERHFHMLFDLYFKDIAFYSSFNVSSSSSTLTSLVTFLAHTAGCYQGKGLHLSSFIRQLIEIIRISIERNDTPALAKTLLPSLIIARHKCMDEESKRLIVDFLFEILSKIPDLVYGYLVQEAKTSPNDKSFKRRITSTLSKKSEDPQNQQHAVLALRIGVEMFTRFKSWQETEVIRVISECALSNCVKVSLFAINFFLGGITTCPTNDSGDANHQEVLFALRHSLHTSGKSRAKLRKEKTAIKKLNENATEKEDQVPSGNVNLIALNLLPDPDDFCERLGSIINEKQGTAPRSYEHRLLIIRLQSCLISNFKLILPSFYERILRYLKPTQKDCTKILAYIANAMHESLNDMPENGDAQEEASESDTLLHLLHSVTLTISRNFVAEHCRPEVITVGLNALREIASRLPQAISKEVLVDVLTLSSDANASKAMTRNKGVKMAAKSLLSLYRTKAPEHLLARLRGRPPRSGKKLSEAEPDEFNEAIQDDFDVHISGGESDEDFEDESDLEEDEDLESLASGYDSEAESEEKLQGISECESKSEVSPDQSKTDLRSEMTSRFLSPEELQLLKENDSEDQENSEGEVSLGQIQKGANAGGKPSKEERLLVVKAGREGRTYGKKHHSSQTTKRKKTKSFMMLVHKRGGPLSKSHQKAGVGSASAPGSCKRQKRRR</sequence>
<feature type="compositionally biased region" description="Basic residues" evidence="2">
    <location>
        <begin position="651"/>
        <end position="677"/>
    </location>
</feature>
<keyword evidence="1" id="KW-0539">Nucleus</keyword>
<dbReference type="PANTHER" id="PTHR12730:SF0">
    <property type="entry name" value="PROTEIN SDA1 HOMOLOG"/>
    <property type="match status" value="1"/>
</dbReference>
<dbReference type="RefSeq" id="XP_013239648.1">
    <property type="nucleotide sequence ID" value="XM_013384194.1"/>
</dbReference>
<proteinExistence type="inferred from homology"/>
<dbReference type="Pfam" id="PF08158">
    <property type="entry name" value="SDA1_HEAT"/>
    <property type="match status" value="1"/>
</dbReference>
<evidence type="ECO:0000313" key="5">
    <source>
        <dbReference type="Proteomes" id="UP000029725"/>
    </source>
</evidence>
<dbReference type="SUPFAM" id="SSF48371">
    <property type="entry name" value="ARM repeat"/>
    <property type="match status" value="1"/>
</dbReference>
<dbReference type="GO" id="GO:0005730">
    <property type="term" value="C:nucleolus"/>
    <property type="evidence" value="ECO:0007669"/>
    <property type="project" value="UniProtKB-SubCell"/>
</dbReference>
<protein>
    <recommendedName>
        <fullName evidence="1">Protein SDA1</fullName>
    </recommendedName>
</protein>
<feature type="compositionally biased region" description="Acidic residues" evidence="2">
    <location>
        <begin position="510"/>
        <end position="522"/>
    </location>
</feature>
<name>A0A098VWE6_9MICR</name>
<gene>
    <name evidence="4" type="ORF">DI09_103p50</name>
</gene>
<dbReference type="OrthoDB" id="2196187at2759"/>
<evidence type="ECO:0000256" key="1">
    <source>
        <dbReference type="RuleBase" id="RU365057"/>
    </source>
</evidence>
<dbReference type="GO" id="GO:0042273">
    <property type="term" value="P:ribosomal large subunit biogenesis"/>
    <property type="evidence" value="ECO:0007669"/>
    <property type="project" value="UniProtKB-UniRule"/>
</dbReference>
<feature type="compositionally biased region" description="Basic and acidic residues" evidence="2">
    <location>
        <begin position="571"/>
        <end position="590"/>
    </location>
</feature>
<dbReference type="VEuPathDB" id="MicrosporidiaDB:DI09_103p50"/>
<dbReference type="AlphaFoldDB" id="A0A098VWE6"/>